<evidence type="ECO:0000256" key="1">
    <source>
        <dbReference type="SAM" id="MobiDB-lite"/>
    </source>
</evidence>
<gene>
    <name evidence="2" type="ORF">PHACADRAFT_196318</name>
</gene>
<sequence length="526" mass="59003">MPPKDPSTRRDQRLRICHCGIYCKIPTEVADTTYRRHQDAVKAISGTVLPSFDLATPALQAMFAQKSAENANLAQETAASSRKRTSTDRSHKSSHSKRRKVMDGVEAEGHNLSILGHDEEVQGSEGLQGGAQGALPHVHERDRSPGSHDQVDPSMSTLDDHHNTDAYDVPVPDSLLRQHSIEPYSLAGMPDDYSTRLDAVQEDFQEQISLATLVLHVTVADEQLDPDTFPSEETGELPVLRIETLKIAQQFIDMLSVASLDDNNLSSEALERLRNPPQELLDLSNDVLRLLIEIYLSLDNAADDIYERVRQSIAHTPPHLQMLSLDQVKRRVREISGVYPLFTDMCVNSCVGFTGPFTELDKCPGCGESRWDNRPGVESSAGRKARQQFLTNPVGPQVQAAWRSHEGASAMKYRQQCTKWVLDDLRKNSNQILELNDWIHGFEYIEAVNRGDITKNSTTLMLSLDGAQLYCNKQSDCWMYIWVLLDRSPDSRYKKHHVLIRGVILGPNKPKNIDSFLFPGFPSAKK</sequence>
<evidence type="ECO:0000313" key="3">
    <source>
        <dbReference type="Proteomes" id="UP000008370"/>
    </source>
</evidence>
<feature type="region of interest" description="Disordered" evidence="1">
    <location>
        <begin position="73"/>
        <end position="105"/>
    </location>
</feature>
<protein>
    <submittedName>
        <fullName evidence="2">Uncharacterized protein</fullName>
    </submittedName>
</protein>
<accession>K5UV63</accession>
<name>K5UV63_PHACS</name>
<keyword evidence="3" id="KW-1185">Reference proteome</keyword>
<feature type="region of interest" description="Disordered" evidence="1">
    <location>
        <begin position="123"/>
        <end position="164"/>
    </location>
</feature>
<dbReference type="InParanoid" id="K5UV63"/>
<dbReference type="KEGG" id="pco:PHACADRAFT_196318"/>
<dbReference type="Proteomes" id="UP000008370">
    <property type="component" value="Unassembled WGS sequence"/>
</dbReference>
<organism evidence="2 3">
    <name type="scientific">Phanerochaete carnosa (strain HHB-10118-sp)</name>
    <name type="common">White-rot fungus</name>
    <name type="synonym">Peniophora carnosa</name>
    <dbReference type="NCBI Taxonomy" id="650164"/>
    <lineage>
        <taxon>Eukaryota</taxon>
        <taxon>Fungi</taxon>
        <taxon>Dikarya</taxon>
        <taxon>Basidiomycota</taxon>
        <taxon>Agaricomycotina</taxon>
        <taxon>Agaricomycetes</taxon>
        <taxon>Polyporales</taxon>
        <taxon>Phanerochaetaceae</taxon>
        <taxon>Phanerochaete</taxon>
    </lineage>
</organism>
<feature type="compositionally biased region" description="Basic and acidic residues" evidence="1">
    <location>
        <begin position="137"/>
        <end position="151"/>
    </location>
</feature>
<reference evidence="2 3" key="1">
    <citation type="journal article" date="2012" name="BMC Genomics">
        <title>Comparative genomics of the white-rot fungi, Phanerochaete carnosa and P. chrysosporium, to elucidate the genetic basis of the distinct wood types they colonize.</title>
        <authorList>
            <person name="Suzuki H."/>
            <person name="MacDonald J."/>
            <person name="Syed K."/>
            <person name="Salamov A."/>
            <person name="Hori C."/>
            <person name="Aerts A."/>
            <person name="Henrissat B."/>
            <person name="Wiebenga A."/>
            <person name="vanKuyk P.A."/>
            <person name="Barry K."/>
            <person name="Lindquist E."/>
            <person name="LaButti K."/>
            <person name="Lapidus A."/>
            <person name="Lucas S."/>
            <person name="Coutinho P."/>
            <person name="Gong Y."/>
            <person name="Samejima M."/>
            <person name="Mahadevan R."/>
            <person name="Abou-Zaid M."/>
            <person name="de Vries R.P."/>
            <person name="Igarashi K."/>
            <person name="Yadav J.S."/>
            <person name="Grigoriev I.V."/>
            <person name="Master E.R."/>
        </authorList>
    </citation>
    <scope>NUCLEOTIDE SEQUENCE [LARGE SCALE GENOMIC DNA]</scope>
    <source>
        <strain evidence="2 3">HHB-10118-sp</strain>
    </source>
</reference>
<dbReference type="RefSeq" id="XP_007396589.1">
    <property type="nucleotide sequence ID" value="XM_007396527.1"/>
</dbReference>
<dbReference type="STRING" id="650164.K5UV63"/>
<dbReference type="OrthoDB" id="3261594at2759"/>
<dbReference type="HOGENOM" id="CLU_007337_5_2_1"/>
<dbReference type="GeneID" id="18911146"/>
<dbReference type="EMBL" id="JH930473">
    <property type="protein sequence ID" value="EKM53876.1"/>
    <property type="molecule type" value="Genomic_DNA"/>
</dbReference>
<dbReference type="AlphaFoldDB" id="K5UV63"/>
<evidence type="ECO:0000313" key="2">
    <source>
        <dbReference type="EMBL" id="EKM53876.1"/>
    </source>
</evidence>
<proteinExistence type="predicted"/>